<proteinExistence type="inferred from homology"/>
<evidence type="ECO:0000256" key="4">
    <source>
        <dbReference type="ARBA" id="ARBA00022723"/>
    </source>
</evidence>
<evidence type="ECO:0000256" key="5">
    <source>
        <dbReference type="ARBA" id="ARBA00022729"/>
    </source>
</evidence>
<dbReference type="Gene3D" id="3.40.50.1820">
    <property type="entry name" value="alpha/beta hydrolase"/>
    <property type="match status" value="1"/>
</dbReference>
<dbReference type="GO" id="GO:0046872">
    <property type="term" value="F:metal ion binding"/>
    <property type="evidence" value="ECO:0007669"/>
    <property type="project" value="UniProtKB-KW"/>
</dbReference>
<accession>A0A6A6X4N3</accession>
<protein>
    <recommendedName>
        <fullName evidence="10">Carboxylic ester hydrolase</fullName>
        <ecNumber evidence="10">3.1.1.-</ecNumber>
    </recommendedName>
</protein>
<dbReference type="OrthoDB" id="3039123at2759"/>
<evidence type="ECO:0000313" key="12">
    <source>
        <dbReference type="Proteomes" id="UP000799757"/>
    </source>
</evidence>
<evidence type="ECO:0000256" key="2">
    <source>
        <dbReference type="ARBA" id="ARBA00022487"/>
    </source>
</evidence>
<keyword evidence="3" id="KW-0624">Polysaccharide degradation</keyword>
<dbReference type="GO" id="GO:0030600">
    <property type="term" value="F:feruloyl esterase activity"/>
    <property type="evidence" value="ECO:0007669"/>
    <property type="project" value="UniProtKB-EC"/>
</dbReference>
<evidence type="ECO:0000256" key="7">
    <source>
        <dbReference type="ARBA" id="ARBA00022837"/>
    </source>
</evidence>
<dbReference type="AlphaFoldDB" id="A0A6A6X4N3"/>
<keyword evidence="12" id="KW-1185">Reference proteome</keyword>
<dbReference type="GO" id="GO:0045493">
    <property type="term" value="P:xylan catabolic process"/>
    <property type="evidence" value="ECO:0007669"/>
    <property type="project" value="UniProtKB-KW"/>
</dbReference>
<dbReference type="Pfam" id="PF07519">
    <property type="entry name" value="Tannase"/>
    <property type="match status" value="2"/>
</dbReference>
<keyword evidence="6 10" id="KW-0378">Hydrolase</keyword>
<dbReference type="InterPro" id="IPR029058">
    <property type="entry name" value="AB_hydrolase_fold"/>
</dbReference>
<evidence type="ECO:0000256" key="9">
    <source>
        <dbReference type="ARBA" id="ARBA00034075"/>
    </source>
</evidence>
<dbReference type="PANTHER" id="PTHR33938:SF15">
    <property type="entry name" value="FERULOYL ESTERASE B-RELATED"/>
    <property type="match status" value="1"/>
</dbReference>
<keyword evidence="3" id="KW-0858">Xylan degradation</keyword>
<name>A0A6A6X4N3_9PLEO</name>
<evidence type="ECO:0000313" key="11">
    <source>
        <dbReference type="EMBL" id="KAF2791093.1"/>
    </source>
</evidence>
<evidence type="ECO:0000256" key="8">
    <source>
        <dbReference type="ARBA" id="ARBA00023157"/>
    </source>
</evidence>
<evidence type="ECO:0000256" key="1">
    <source>
        <dbReference type="ARBA" id="ARBA00006249"/>
    </source>
</evidence>
<evidence type="ECO:0000256" key="10">
    <source>
        <dbReference type="RuleBase" id="RU361238"/>
    </source>
</evidence>
<comment type="similarity">
    <text evidence="1 10">Belongs to the tannase family.</text>
</comment>
<comment type="catalytic activity">
    <reaction evidence="9">
        <text>feruloyl-polysaccharide + H2O = ferulate + polysaccharide.</text>
        <dbReference type="EC" id="3.1.1.73"/>
    </reaction>
</comment>
<reference evidence="11" key="1">
    <citation type="journal article" date="2020" name="Stud. Mycol.">
        <title>101 Dothideomycetes genomes: a test case for predicting lifestyles and emergence of pathogens.</title>
        <authorList>
            <person name="Haridas S."/>
            <person name="Albert R."/>
            <person name="Binder M."/>
            <person name="Bloem J."/>
            <person name="Labutti K."/>
            <person name="Salamov A."/>
            <person name="Andreopoulos B."/>
            <person name="Baker S."/>
            <person name="Barry K."/>
            <person name="Bills G."/>
            <person name="Bluhm B."/>
            <person name="Cannon C."/>
            <person name="Castanera R."/>
            <person name="Culley D."/>
            <person name="Daum C."/>
            <person name="Ezra D."/>
            <person name="Gonzalez J."/>
            <person name="Henrissat B."/>
            <person name="Kuo A."/>
            <person name="Liang C."/>
            <person name="Lipzen A."/>
            <person name="Lutzoni F."/>
            <person name="Magnuson J."/>
            <person name="Mondo S."/>
            <person name="Nolan M."/>
            <person name="Ohm R."/>
            <person name="Pangilinan J."/>
            <person name="Park H.-J."/>
            <person name="Ramirez L."/>
            <person name="Alfaro M."/>
            <person name="Sun H."/>
            <person name="Tritt A."/>
            <person name="Yoshinaga Y."/>
            <person name="Zwiers L.-H."/>
            <person name="Turgeon B."/>
            <person name="Goodwin S."/>
            <person name="Spatafora J."/>
            <person name="Crous P."/>
            <person name="Grigoriev I."/>
        </authorList>
    </citation>
    <scope>NUCLEOTIDE SEQUENCE</scope>
    <source>
        <strain evidence="11">CBS 109.77</strain>
    </source>
</reference>
<evidence type="ECO:0000256" key="6">
    <source>
        <dbReference type="ARBA" id="ARBA00022801"/>
    </source>
</evidence>
<keyword evidence="3" id="KW-0119">Carbohydrate metabolism</keyword>
<keyword evidence="2" id="KW-0719">Serine esterase</keyword>
<dbReference type="EMBL" id="MU002038">
    <property type="protein sequence ID" value="KAF2791093.1"/>
    <property type="molecule type" value="Genomic_DNA"/>
</dbReference>
<dbReference type="PANTHER" id="PTHR33938">
    <property type="entry name" value="FERULOYL ESTERASE B-RELATED"/>
    <property type="match status" value="1"/>
</dbReference>
<keyword evidence="5 10" id="KW-0732">Signal</keyword>
<feature type="signal peptide" evidence="10">
    <location>
        <begin position="1"/>
        <end position="20"/>
    </location>
</feature>
<dbReference type="EC" id="3.1.1.-" evidence="10"/>
<keyword evidence="4" id="KW-0479">Metal-binding</keyword>
<keyword evidence="8" id="KW-1015">Disulfide bond</keyword>
<evidence type="ECO:0000256" key="3">
    <source>
        <dbReference type="ARBA" id="ARBA00022651"/>
    </source>
</evidence>
<dbReference type="InterPro" id="IPR011118">
    <property type="entry name" value="Tannase/feruloyl_esterase"/>
</dbReference>
<dbReference type="Proteomes" id="UP000799757">
    <property type="component" value="Unassembled WGS sequence"/>
</dbReference>
<sequence>MYISSVSTWAFGLLVSTAHGTPAHPKPQSFSSKCTSFGSSLHIGSHPFNVTIAQYLPAASVINTTAEGSNVTCAGYNDAPPISVNLCRIGLTVKTEGEGEVILETWLPEEWNGRFLSAGNGGFAGCIQYQDIAYGVSYGFATVGTNNGHNGTSAGAFFHQPEVLRDFVWRALYTGVEVGKDITKQFYHKESCKSYYIGCSTGGRQGWKAAQAYPELFDGIIAGAPAIAWNGQLGWFGEMLTSLGTNTSATWLDAANWAAVQEEVMAQCDGLDGAVDGILEDTRKCRLDVTPLLCSSNGDKEGCLSQIQAETMEKVFSPFLVDGEVQHSGASHGYESALYEAFVGPLLEGWLQEWYAYVVYQDLSWTRANFSIDDVHAAFALNPYNVQTFDTDLSAFRDLGGKILHWHGQADQLLAVGNSDRYYDSVKATMNATSTELDEFYRYFRISGINHCFGGPGAGMLGQGGGVAAGNDPDDNMLMRIVAWVEEGAAPEFVRGTKFVNDTPSLGVEFTRRHCKHPAVNVYTGTGNGTDEAGWTCVEE</sequence>
<organism evidence="11 12">
    <name type="scientific">Melanomma pulvis-pyrius CBS 109.77</name>
    <dbReference type="NCBI Taxonomy" id="1314802"/>
    <lineage>
        <taxon>Eukaryota</taxon>
        <taxon>Fungi</taxon>
        <taxon>Dikarya</taxon>
        <taxon>Ascomycota</taxon>
        <taxon>Pezizomycotina</taxon>
        <taxon>Dothideomycetes</taxon>
        <taxon>Pleosporomycetidae</taxon>
        <taxon>Pleosporales</taxon>
        <taxon>Melanommataceae</taxon>
        <taxon>Melanomma</taxon>
    </lineage>
</organism>
<gene>
    <name evidence="11" type="ORF">K505DRAFT_377047</name>
</gene>
<dbReference type="SUPFAM" id="SSF53474">
    <property type="entry name" value="alpha/beta-Hydrolases"/>
    <property type="match status" value="1"/>
</dbReference>
<keyword evidence="7" id="KW-0106">Calcium</keyword>
<feature type="chain" id="PRO_5025708280" description="Carboxylic ester hydrolase" evidence="10">
    <location>
        <begin position="21"/>
        <end position="540"/>
    </location>
</feature>